<accession>A0ABS7FD06</accession>
<protein>
    <recommendedName>
        <fullName evidence="4">Tail terminator</fullName>
    </recommendedName>
</protein>
<sequence length="162" mass="17471">MIALQKTIEDRLRVALAPAVSVALYPALEDGMQLPMVSLELDEFAPGIDPGNNQLGLVATMQARVILDPNLVDAELLIRQLAARVALEVHRAHGFGLESVAPAKIRRLVPDGFSRPELEGYLVWLVEWTHEVDIGEEADLTEPRAPVWGGGPAGDTPPAEGV</sequence>
<evidence type="ECO:0000313" key="3">
    <source>
        <dbReference type="Proteomes" id="UP000711178"/>
    </source>
</evidence>
<evidence type="ECO:0000313" key="2">
    <source>
        <dbReference type="EMBL" id="MBW8287846.1"/>
    </source>
</evidence>
<reference evidence="2 3" key="1">
    <citation type="submission" date="2021-05" db="EMBL/GenBank/DDBJ databases">
        <title>Draft Whole Genome Sequencing Of Biosensor Chromobacterium violaceum Strain CV026 Reveals A Regulatory RNA In Chromobacterium violaceum Phenotype Regulatory Network.</title>
        <authorList>
            <person name="Hong K.W."/>
            <person name="Chan K.G."/>
            <person name="Chang C.-Y."/>
        </authorList>
    </citation>
    <scope>NUCLEOTIDE SEQUENCE [LARGE SCALE GENOMIC DNA]</scope>
    <source>
        <strain evidence="2 3">ATCC 31532</strain>
    </source>
</reference>
<evidence type="ECO:0008006" key="4">
    <source>
        <dbReference type="Google" id="ProtNLM"/>
    </source>
</evidence>
<evidence type="ECO:0000256" key="1">
    <source>
        <dbReference type="SAM" id="MobiDB-lite"/>
    </source>
</evidence>
<proteinExistence type="predicted"/>
<keyword evidence="3" id="KW-1185">Reference proteome</keyword>
<dbReference type="EMBL" id="JAHDTB010000006">
    <property type="protein sequence ID" value="MBW8287846.1"/>
    <property type="molecule type" value="Genomic_DNA"/>
</dbReference>
<comment type="caution">
    <text evidence="2">The sequence shown here is derived from an EMBL/GenBank/DDBJ whole genome shotgun (WGS) entry which is preliminary data.</text>
</comment>
<name>A0ABS7FD06_9NEIS</name>
<dbReference type="RefSeq" id="WP_146008438.1">
    <property type="nucleotide sequence ID" value="NZ_CP142381.1"/>
</dbReference>
<dbReference type="Proteomes" id="UP000711178">
    <property type="component" value="Unassembled WGS sequence"/>
</dbReference>
<dbReference type="GeneID" id="89687515"/>
<feature type="region of interest" description="Disordered" evidence="1">
    <location>
        <begin position="139"/>
        <end position="162"/>
    </location>
</feature>
<gene>
    <name evidence="2" type="ORF">KIF53_09440</name>
</gene>
<organism evidence="2 3">
    <name type="scientific">Chromobacterium subtsugae</name>
    <dbReference type="NCBI Taxonomy" id="251747"/>
    <lineage>
        <taxon>Bacteria</taxon>
        <taxon>Pseudomonadati</taxon>
        <taxon>Pseudomonadota</taxon>
        <taxon>Betaproteobacteria</taxon>
        <taxon>Neisseriales</taxon>
        <taxon>Chromobacteriaceae</taxon>
        <taxon>Chromobacterium</taxon>
    </lineage>
</organism>